<evidence type="ECO:0000256" key="1">
    <source>
        <dbReference type="ARBA" id="ARBA00004123"/>
    </source>
</evidence>
<organism evidence="8 9">
    <name type="scientific">Obba rivulosa</name>
    <dbReference type="NCBI Taxonomy" id="1052685"/>
    <lineage>
        <taxon>Eukaryota</taxon>
        <taxon>Fungi</taxon>
        <taxon>Dikarya</taxon>
        <taxon>Basidiomycota</taxon>
        <taxon>Agaricomycotina</taxon>
        <taxon>Agaricomycetes</taxon>
        <taxon>Polyporales</taxon>
        <taxon>Gelatoporiaceae</taxon>
        <taxon>Obba</taxon>
    </lineage>
</organism>
<dbReference type="Proteomes" id="UP000250043">
    <property type="component" value="Unassembled WGS sequence"/>
</dbReference>
<sequence length="464" mass="51086">MREDTIQVGSSLLIKVPNGDVRPMKVEQNGTINLGKFGAFYASELVGQPYGLTYEIVDKRLKVVPPRSIQEVEETDATNELINDGQFVQPLTIEEIETLKKSGLHASEIIKKQIEQHANYQLKTEYSKEKYKKRKEAKYSKSFTVVEPTLFNVCDYWFKKDQNRLRDIRPDALSQMLNLANIRPGGRYIAVDDASGVVVAGILERLGGSGRLITICDIDSPPAYPVTVQMNFRKEVVAPVMSSLNWATADEDYTPSMLMPPAEAPGQIKDSQKSRLNKRKAVANSLMQTREELFAGEFDGLLIASEYEPFSIIEKLTPYVAGSANIVVHSPFVQIVTDLQNKLRDLPQYLGPAVSEVWTRQYQVLPGRTHPTMNTSGSGGFILHAIRVYDDPKASSVVAHRQKKKARLEGTSPAPADSGDVTPSNPDSPMVRDTPETPALDSSAVSNADTSGAEASGDVELGSL</sequence>
<dbReference type="Gene3D" id="3.10.330.20">
    <property type="match status" value="1"/>
</dbReference>
<accession>A0A8E2B017</accession>
<keyword evidence="4" id="KW-0819">tRNA processing</keyword>
<evidence type="ECO:0000256" key="4">
    <source>
        <dbReference type="ARBA" id="ARBA00022694"/>
    </source>
</evidence>
<keyword evidence="9" id="KW-1185">Reference proteome</keyword>
<dbReference type="GO" id="GO:0030488">
    <property type="term" value="P:tRNA methylation"/>
    <property type="evidence" value="ECO:0007669"/>
    <property type="project" value="InterPro"/>
</dbReference>
<comment type="subcellular location">
    <subcellularLocation>
        <location evidence="1">Nucleus</location>
    </subcellularLocation>
</comment>
<dbReference type="Pfam" id="PF04189">
    <property type="entry name" value="Gcd10p"/>
    <property type="match status" value="1"/>
</dbReference>
<dbReference type="EMBL" id="KV722420">
    <property type="protein sequence ID" value="OCH89722.1"/>
    <property type="molecule type" value="Genomic_DNA"/>
</dbReference>
<feature type="region of interest" description="Disordered" evidence="7">
    <location>
        <begin position="402"/>
        <end position="464"/>
    </location>
</feature>
<evidence type="ECO:0000256" key="2">
    <source>
        <dbReference type="ARBA" id="ARBA00008320"/>
    </source>
</evidence>
<dbReference type="InterPro" id="IPR017423">
    <property type="entry name" value="TRM6"/>
</dbReference>
<dbReference type="PANTHER" id="PTHR12945">
    <property type="entry name" value="TRANSLATION INITIATION FACTOR EIF3-RELATED"/>
    <property type="match status" value="1"/>
</dbReference>
<dbReference type="GO" id="GO:0005634">
    <property type="term" value="C:nucleus"/>
    <property type="evidence" value="ECO:0007669"/>
    <property type="project" value="UniProtKB-SubCell"/>
</dbReference>
<evidence type="ECO:0000256" key="3">
    <source>
        <dbReference type="ARBA" id="ARBA00021704"/>
    </source>
</evidence>
<evidence type="ECO:0000256" key="7">
    <source>
        <dbReference type="SAM" id="MobiDB-lite"/>
    </source>
</evidence>
<protein>
    <recommendedName>
        <fullName evidence="3">tRNA (adenine(58)-N(1))-methyltransferase non-catalytic subunit TRM6</fullName>
    </recommendedName>
    <alternativeName>
        <fullName evidence="6">tRNA(m1A58)-methyltransferase subunit TRM6</fullName>
    </alternativeName>
</protein>
<name>A0A8E2B017_9APHY</name>
<comment type="similarity">
    <text evidence="2">Belongs to the TRM6/GCD10 family.</text>
</comment>
<gene>
    <name evidence="8" type="ORF">OBBRIDRAFT_732126</name>
</gene>
<proteinExistence type="inferred from homology"/>
<dbReference type="PANTHER" id="PTHR12945:SF0">
    <property type="entry name" value="TRNA (ADENINE(58)-N(1))-METHYLTRANSFERASE NON-CATALYTIC SUBUNIT TRM6"/>
    <property type="match status" value="1"/>
</dbReference>
<keyword evidence="5" id="KW-0539">Nucleus</keyword>
<reference evidence="8 9" key="1">
    <citation type="submission" date="2016-07" db="EMBL/GenBank/DDBJ databases">
        <title>Draft genome of the white-rot fungus Obba rivulosa 3A-2.</title>
        <authorList>
            <consortium name="DOE Joint Genome Institute"/>
            <person name="Miettinen O."/>
            <person name="Riley R."/>
            <person name="Acob R."/>
            <person name="Barry K."/>
            <person name="Cullen D."/>
            <person name="De Vries R."/>
            <person name="Hainaut M."/>
            <person name="Hatakka A."/>
            <person name="Henrissat B."/>
            <person name="Hilden K."/>
            <person name="Kuo R."/>
            <person name="Labutti K."/>
            <person name="Lipzen A."/>
            <person name="Makela M.R."/>
            <person name="Sandor L."/>
            <person name="Spatafora J.W."/>
            <person name="Grigoriev I.V."/>
            <person name="Hibbett D.S."/>
        </authorList>
    </citation>
    <scope>NUCLEOTIDE SEQUENCE [LARGE SCALE GENOMIC DNA]</scope>
    <source>
        <strain evidence="8 9">3A-2</strain>
    </source>
</reference>
<dbReference type="AlphaFoldDB" id="A0A8E2B017"/>
<evidence type="ECO:0000313" key="9">
    <source>
        <dbReference type="Proteomes" id="UP000250043"/>
    </source>
</evidence>
<dbReference type="OrthoDB" id="10254665at2759"/>
<evidence type="ECO:0000256" key="6">
    <source>
        <dbReference type="ARBA" id="ARBA00032319"/>
    </source>
</evidence>
<evidence type="ECO:0000256" key="5">
    <source>
        <dbReference type="ARBA" id="ARBA00023242"/>
    </source>
</evidence>
<dbReference type="GO" id="GO:0031515">
    <property type="term" value="C:tRNA (m1A) methyltransferase complex"/>
    <property type="evidence" value="ECO:0007669"/>
    <property type="project" value="InterPro"/>
</dbReference>
<evidence type="ECO:0000313" key="8">
    <source>
        <dbReference type="EMBL" id="OCH89722.1"/>
    </source>
</evidence>